<name>A0ABY7F7I2_MYAAR</name>
<evidence type="ECO:0000256" key="1">
    <source>
        <dbReference type="ARBA" id="ARBA00022536"/>
    </source>
</evidence>
<proteinExistence type="predicted"/>
<dbReference type="PANTHER" id="PTHR24043">
    <property type="entry name" value="SCAVENGER RECEPTOR CLASS F"/>
    <property type="match status" value="1"/>
</dbReference>
<keyword evidence="3" id="KW-0472">Membrane</keyword>
<feature type="domain" description="Laminin EGF-like" evidence="4">
    <location>
        <begin position="80"/>
        <end position="111"/>
    </location>
</feature>
<evidence type="ECO:0000256" key="3">
    <source>
        <dbReference type="SAM" id="Phobius"/>
    </source>
</evidence>
<feature type="transmembrane region" description="Helical" evidence="3">
    <location>
        <begin position="287"/>
        <end position="307"/>
    </location>
</feature>
<dbReference type="Proteomes" id="UP001164746">
    <property type="component" value="Chromosome 10"/>
</dbReference>
<sequence>MVTTVNILANTLIVSAIHIHTVGRVKKDIGTLVKTARLHAFLQHAHAPTIQNGYYGLESKCDKKCYSGCNVNKCYNNGTCECKANFTGSKCDLCVDGRYGANCSMQCSRGCEGNICNLRDGTCNCIRNYSGVKCEYCIEGHYGKDCLNTCSIGCFENTCSSSDGTCDCKEYYKGDKCDTCVDGKYGAYCLLQCSRGCERSTCSSTEGSCNCHIHYSGGKCENCMTGWYGDNCSKQCSQGCLDNTCSHTDGKCDCKDFYRGDKCDMCVDGMYVEQNPANKTDSVPAGVLTWGVITAVVVLVAAAALTVKRRLSQKVAKCHRTERSTTHQGEESAQTEPYEALNSSRMEESDSRDIYTRLFMTAPTAMTERVNPDCSATNMLNVIEGKAAQSNTYEP</sequence>
<dbReference type="InterPro" id="IPR002049">
    <property type="entry name" value="LE_dom"/>
</dbReference>
<feature type="domain" description="Laminin EGF-like" evidence="4">
    <location>
        <begin position="166"/>
        <end position="197"/>
    </location>
</feature>
<organism evidence="5 6">
    <name type="scientific">Mya arenaria</name>
    <name type="common">Soft-shell clam</name>
    <dbReference type="NCBI Taxonomy" id="6604"/>
    <lineage>
        <taxon>Eukaryota</taxon>
        <taxon>Metazoa</taxon>
        <taxon>Spiralia</taxon>
        <taxon>Lophotrochozoa</taxon>
        <taxon>Mollusca</taxon>
        <taxon>Bivalvia</taxon>
        <taxon>Autobranchia</taxon>
        <taxon>Heteroconchia</taxon>
        <taxon>Euheterodonta</taxon>
        <taxon>Imparidentia</taxon>
        <taxon>Neoheterodontei</taxon>
        <taxon>Myida</taxon>
        <taxon>Myoidea</taxon>
        <taxon>Myidae</taxon>
        <taxon>Mya</taxon>
    </lineage>
</organism>
<dbReference type="PANTHER" id="PTHR24043:SF8">
    <property type="entry name" value="EGF-LIKE DOMAIN-CONTAINING PROTEIN"/>
    <property type="match status" value="1"/>
</dbReference>
<dbReference type="InterPro" id="IPR042635">
    <property type="entry name" value="MEGF10/SREC1/2-like"/>
</dbReference>
<evidence type="ECO:0000313" key="6">
    <source>
        <dbReference type="Proteomes" id="UP001164746"/>
    </source>
</evidence>
<feature type="region of interest" description="Disordered" evidence="2">
    <location>
        <begin position="318"/>
        <end position="349"/>
    </location>
</feature>
<evidence type="ECO:0000259" key="4">
    <source>
        <dbReference type="PROSITE" id="PS01248"/>
    </source>
</evidence>
<dbReference type="SMART" id="SM00181">
    <property type="entry name" value="EGF"/>
    <property type="match status" value="5"/>
</dbReference>
<keyword evidence="3" id="KW-0812">Transmembrane</keyword>
<dbReference type="Gene3D" id="2.10.25.10">
    <property type="entry name" value="Laminin"/>
    <property type="match status" value="1"/>
</dbReference>
<dbReference type="Gene3D" id="2.170.300.10">
    <property type="entry name" value="Tie2 ligand-binding domain superfamily"/>
    <property type="match status" value="1"/>
</dbReference>
<dbReference type="PRINTS" id="PR00011">
    <property type="entry name" value="EGFLAMININ"/>
</dbReference>
<reference evidence="5" key="1">
    <citation type="submission" date="2022-11" db="EMBL/GenBank/DDBJ databases">
        <title>Centuries of genome instability and evolution in soft-shell clam transmissible cancer (bioRxiv).</title>
        <authorList>
            <person name="Hart S.F.M."/>
            <person name="Yonemitsu M.A."/>
            <person name="Giersch R.M."/>
            <person name="Beal B.F."/>
            <person name="Arriagada G."/>
            <person name="Davis B.W."/>
            <person name="Ostrander E.A."/>
            <person name="Goff S.P."/>
            <person name="Metzger M.J."/>
        </authorList>
    </citation>
    <scope>NUCLEOTIDE SEQUENCE</scope>
    <source>
        <strain evidence="5">MELC-2E11</strain>
        <tissue evidence="5">Siphon/mantle</tissue>
    </source>
</reference>
<dbReference type="SMART" id="SM00180">
    <property type="entry name" value="EGF_Lam"/>
    <property type="match status" value="4"/>
</dbReference>
<feature type="compositionally biased region" description="Basic and acidic residues" evidence="2">
    <location>
        <begin position="319"/>
        <end position="330"/>
    </location>
</feature>
<protein>
    <submittedName>
        <fullName evidence="5">LAMA5-like protein</fullName>
    </submittedName>
</protein>
<gene>
    <name evidence="5" type="ORF">MAR_031575</name>
</gene>
<dbReference type="PROSITE" id="PS01248">
    <property type="entry name" value="EGF_LAM_1"/>
    <property type="match status" value="2"/>
</dbReference>
<accession>A0ABY7F7I2</accession>
<dbReference type="InterPro" id="IPR000742">
    <property type="entry name" value="EGF"/>
</dbReference>
<keyword evidence="6" id="KW-1185">Reference proteome</keyword>
<dbReference type="Pfam" id="PF00053">
    <property type="entry name" value="EGF_laminin"/>
    <property type="match status" value="3"/>
</dbReference>
<keyword evidence="3" id="KW-1133">Transmembrane helix</keyword>
<keyword evidence="1" id="KW-0245">EGF-like domain</keyword>
<evidence type="ECO:0000313" key="5">
    <source>
        <dbReference type="EMBL" id="WAR16981.1"/>
    </source>
</evidence>
<dbReference type="EMBL" id="CP111021">
    <property type="protein sequence ID" value="WAR16981.1"/>
    <property type="molecule type" value="Genomic_DNA"/>
</dbReference>
<evidence type="ECO:0000256" key="2">
    <source>
        <dbReference type="SAM" id="MobiDB-lite"/>
    </source>
</evidence>